<comment type="caution">
    <text evidence="3">The sequence shown here is derived from an EMBL/GenBank/DDBJ whole genome shotgun (WGS) entry which is preliminary data.</text>
</comment>
<keyword evidence="4" id="KW-1185">Reference proteome</keyword>
<feature type="compositionally biased region" description="Low complexity" evidence="1">
    <location>
        <begin position="221"/>
        <end position="236"/>
    </location>
</feature>
<feature type="chain" id="PRO_5040127274" evidence="2">
    <location>
        <begin position="35"/>
        <end position="353"/>
    </location>
</feature>
<reference evidence="3" key="1">
    <citation type="journal article" date="2020" name="Fungal Divers.">
        <title>Resolving the Mortierellaceae phylogeny through synthesis of multi-gene phylogenetics and phylogenomics.</title>
        <authorList>
            <person name="Vandepol N."/>
            <person name="Liber J."/>
            <person name="Desiro A."/>
            <person name="Na H."/>
            <person name="Kennedy M."/>
            <person name="Barry K."/>
            <person name="Grigoriev I.V."/>
            <person name="Miller A.N."/>
            <person name="O'Donnell K."/>
            <person name="Stajich J.E."/>
            <person name="Bonito G."/>
        </authorList>
    </citation>
    <scope>NUCLEOTIDE SEQUENCE</scope>
    <source>
        <strain evidence="3">NRRL 6426</strain>
    </source>
</reference>
<name>A0A9P5RV62_9FUNG</name>
<feature type="compositionally biased region" description="Basic and acidic residues" evidence="1">
    <location>
        <begin position="41"/>
        <end position="50"/>
    </location>
</feature>
<feature type="signal peptide" evidence="2">
    <location>
        <begin position="1"/>
        <end position="34"/>
    </location>
</feature>
<keyword evidence="2" id="KW-0732">Signal</keyword>
<feature type="compositionally biased region" description="Acidic residues" evidence="1">
    <location>
        <begin position="161"/>
        <end position="173"/>
    </location>
</feature>
<feature type="region of interest" description="Disordered" evidence="1">
    <location>
        <begin position="221"/>
        <end position="259"/>
    </location>
</feature>
<dbReference type="AlphaFoldDB" id="A0A9P5RV62"/>
<evidence type="ECO:0000256" key="1">
    <source>
        <dbReference type="SAM" id="MobiDB-lite"/>
    </source>
</evidence>
<evidence type="ECO:0000256" key="2">
    <source>
        <dbReference type="SAM" id="SignalP"/>
    </source>
</evidence>
<dbReference type="Proteomes" id="UP000748756">
    <property type="component" value="Unassembled WGS sequence"/>
</dbReference>
<dbReference type="OrthoDB" id="2443754at2759"/>
<proteinExistence type="predicted"/>
<gene>
    <name evidence="3" type="ORF">BG015_009636</name>
</gene>
<protein>
    <submittedName>
        <fullName evidence="3">Uncharacterized protein</fullName>
    </submittedName>
</protein>
<feature type="region of interest" description="Disordered" evidence="1">
    <location>
        <begin position="161"/>
        <end position="191"/>
    </location>
</feature>
<feature type="region of interest" description="Disordered" evidence="1">
    <location>
        <begin position="40"/>
        <end position="98"/>
    </location>
</feature>
<accession>A0A9P5RV62</accession>
<evidence type="ECO:0000313" key="3">
    <source>
        <dbReference type="EMBL" id="KAF9148613.1"/>
    </source>
</evidence>
<organism evidence="3 4">
    <name type="scientific">Linnemannia schmuckeri</name>
    <dbReference type="NCBI Taxonomy" id="64567"/>
    <lineage>
        <taxon>Eukaryota</taxon>
        <taxon>Fungi</taxon>
        <taxon>Fungi incertae sedis</taxon>
        <taxon>Mucoromycota</taxon>
        <taxon>Mortierellomycotina</taxon>
        <taxon>Mortierellomycetes</taxon>
        <taxon>Mortierellales</taxon>
        <taxon>Mortierellaceae</taxon>
        <taxon>Linnemannia</taxon>
    </lineage>
</organism>
<dbReference type="EMBL" id="JAAAUQ010000635">
    <property type="protein sequence ID" value="KAF9148613.1"/>
    <property type="molecule type" value="Genomic_DNA"/>
</dbReference>
<feature type="compositionally biased region" description="Acidic residues" evidence="1">
    <location>
        <begin position="181"/>
        <end position="191"/>
    </location>
</feature>
<sequence>MRPTITTTSKRLFISLVLIFALLSSSALITTANARVIPQKRAPDSNDDNNRGNLLIYPPGHYGGHTPFPPHKDPGSFHTNKRRKRSDPLQVSVTEAQAEAETRIEKRNLFSRLLNTDRLYPHRRPSFHHFYNLNVIDDENDENTNGSGGIGAEEYSYWNSEEEEEEEIDEEDDLERHGGIYEDDDDDEGGFEDVRFVNQMVGGASTPIVIEPFIHHSAHGSSLFDTDGSSSSSNSDQEQHEDSSTGVSNNSDSNDEGEDFDRIRASQPLYQHQYLSSSKHHTDSNNNDDNILKNQIWIVDEWDEDFDGVEETIDDFVDWIDDLDHVRARPASSGSASAGDHSGNNYPLRHLFF</sequence>
<evidence type="ECO:0000313" key="4">
    <source>
        <dbReference type="Proteomes" id="UP000748756"/>
    </source>
</evidence>